<feature type="domain" description="SusD-like N-terminal" evidence="7">
    <location>
        <begin position="99"/>
        <end position="235"/>
    </location>
</feature>
<feature type="domain" description="RagB/SusD" evidence="6">
    <location>
        <begin position="398"/>
        <end position="589"/>
    </location>
</feature>
<dbReference type="SUPFAM" id="SSF48452">
    <property type="entry name" value="TPR-like"/>
    <property type="match status" value="1"/>
</dbReference>
<dbReference type="Pfam" id="PF07980">
    <property type="entry name" value="SusD_RagB"/>
    <property type="match status" value="1"/>
</dbReference>
<proteinExistence type="inferred from homology"/>
<reference evidence="8 9" key="1">
    <citation type="journal article" date="2018" name="Arch. Microbiol.">
        <title>Hymenobacter segetis sp. nov., isolated from soil.</title>
        <authorList>
            <person name="Ten L.N."/>
            <person name="Lim S.J."/>
            <person name="Kim B.O."/>
            <person name="Kang I.K."/>
            <person name="Jung H.Y."/>
        </authorList>
    </citation>
    <scope>NUCLEOTIDE SEQUENCE [LARGE SCALE GENOMIC DNA]</scope>
    <source>
        <strain evidence="8 9">S7-3-11</strain>
    </source>
</reference>
<comment type="caution">
    <text evidence="8">The sequence shown here is derived from an EMBL/GenBank/DDBJ whole genome shotgun (WGS) entry which is preliminary data.</text>
</comment>
<keyword evidence="5" id="KW-0998">Cell outer membrane</keyword>
<gene>
    <name evidence="8" type="ORF">AAFH49_10065</name>
</gene>
<accession>A0ABU9LV12</accession>
<dbReference type="Pfam" id="PF14322">
    <property type="entry name" value="SusD-like_3"/>
    <property type="match status" value="1"/>
</dbReference>
<dbReference type="InterPro" id="IPR033985">
    <property type="entry name" value="SusD-like_N"/>
</dbReference>
<evidence type="ECO:0000256" key="1">
    <source>
        <dbReference type="ARBA" id="ARBA00004442"/>
    </source>
</evidence>
<evidence type="ECO:0000313" key="8">
    <source>
        <dbReference type="EMBL" id="MEL5994554.1"/>
    </source>
</evidence>
<comment type="similarity">
    <text evidence="2">Belongs to the SusD family.</text>
</comment>
<evidence type="ECO:0000259" key="6">
    <source>
        <dbReference type="Pfam" id="PF07980"/>
    </source>
</evidence>
<comment type="subcellular location">
    <subcellularLocation>
        <location evidence="1">Cell outer membrane</location>
    </subcellularLocation>
</comment>
<evidence type="ECO:0000256" key="4">
    <source>
        <dbReference type="ARBA" id="ARBA00023136"/>
    </source>
</evidence>
<dbReference type="PROSITE" id="PS51257">
    <property type="entry name" value="PROKAR_LIPOPROTEIN"/>
    <property type="match status" value="1"/>
</dbReference>
<evidence type="ECO:0000256" key="3">
    <source>
        <dbReference type="ARBA" id="ARBA00022729"/>
    </source>
</evidence>
<dbReference type="InterPro" id="IPR011990">
    <property type="entry name" value="TPR-like_helical_dom_sf"/>
</dbReference>
<dbReference type="Gene3D" id="1.25.40.390">
    <property type="match status" value="1"/>
</dbReference>
<dbReference type="EMBL" id="JBCEVZ010000019">
    <property type="protein sequence ID" value="MEL5994554.1"/>
    <property type="molecule type" value="Genomic_DNA"/>
</dbReference>
<dbReference type="Proteomes" id="UP001479606">
    <property type="component" value="Unassembled WGS sequence"/>
</dbReference>
<evidence type="ECO:0000259" key="7">
    <source>
        <dbReference type="Pfam" id="PF14322"/>
    </source>
</evidence>
<evidence type="ECO:0000256" key="2">
    <source>
        <dbReference type="ARBA" id="ARBA00006275"/>
    </source>
</evidence>
<keyword evidence="3" id="KW-0732">Signal</keyword>
<organism evidence="8 9">
    <name type="scientific">Hymenobacter segetis</name>
    <dbReference type="NCBI Taxonomy" id="2025509"/>
    <lineage>
        <taxon>Bacteria</taxon>
        <taxon>Pseudomonadati</taxon>
        <taxon>Bacteroidota</taxon>
        <taxon>Cytophagia</taxon>
        <taxon>Cytophagales</taxon>
        <taxon>Hymenobacteraceae</taxon>
        <taxon>Hymenobacter</taxon>
    </lineage>
</organism>
<dbReference type="RefSeq" id="WP_342297777.1">
    <property type="nucleotide sequence ID" value="NZ_JBCEVZ010000019.1"/>
</dbReference>
<evidence type="ECO:0000256" key="5">
    <source>
        <dbReference type="ARBA" id="ARBA00023237"/>
    </source>
</evidence>
<name>A0ABU9LV12_9BACT</name>
<sequence length="589" mass="64916">MKNIASRRLLLGLAIASLGSTFSCKDYLNVEPVSSVDSQYVFTSVSGTSSALTGAYDLLSGDFTYGQRLSAYFPYDSDDIQVSGGTTVDQGRRGIARYILDANNTELNLPWNALYQGVERANVCIQNIPQSPLYTGGTAAEQAAMKSMYGQALTLRAQYMLELIRNWGDVPAPFLPASATPDLRLPNADRDATYEHLLADLLLAETLVPWRSQAGTTDEHITKGAVKGLRARIALYRAGYALRSDGNMRQGSNPQQFYEIARNECSEIIQSGEHSLNGNFYTLFKNVNELKVDNSEIMFEAAMAGGSAISDSKLGYYTGPKIDQASRYGQGNPGLNVLPTYFYAFDSLDTRRDVTITYYSIGSTNLQTPTTLLGLTDGKLRRDWRVPFVPGQIQYLGFNWALLRYADVLLMFAEAQNELAGPTAAYNGLTPVAALEQVRRRAYRTSPTSIGTTPTDKVGFFTALVNERYLEFGGEGIRKYDLIRWNLLGSRIAATRANLLLLKSDTLTKPSLVYWKQVGEGMQLTSFRRPKPATVPTGFKTTGIQWLRSISVASTTSFASGFQPGKSELLPIPQVAIDNNINLRQNPKY</sequence>
<protein>
    <submittedName>
        <fullName evidence="8">RagB/SusD family nutrient uptake outer membrane protein</fullName>
    </submittedName>
</protein>
<evidence type="ECO:0000313" key="9">
    <source>
        <dbReference type="Proteomes" id="UP001479606"/>
    </source>
</evidence>
<keyword evidence="9" id="KW-1185">Reference proteome</keyword>
<keyword evidence="4" id="KW-0472">Membrane</keyword>
<dbReference type="InterPro" id="IPR012944">
    <property type="entry name" value="SusD_RagB_dom"/>
</dbReference>